<dbReference type="AlphaFoldDB" id="A0A2T7BPT4"/>
<comment type="caution">
    <text evidence="1">The sequence shown here is derived from an EMBL/GenBank/DDBJ whole genome shotgun (WGS) entry which is preliminary data.</text>
</comment>
<dbReference type="Proteomes" id="UP000244450">
    <property type="component" value="Unassembled WGS sequence"/>
</dbReference>
<evidence type="ECO:0008006" key="3">
    <source>
        <dbReference type="Google" id="ProtNLM"/>
    </source>
</evidence>
<proteinExistence type="predicted"/>
<dbReference type="Pfam" id="PF13618">
    <property type="entry name" value="Gluconate_2-dh3"/>
    <property type="match status" value="1"/>
</dbReference>
<organism evidence="1 2">
    <name type="scientific">Chitinophaga parva</name>
    <dbReference type="NCBI Taxonomy" id="2169414"/>
    <lineage>
        <taxon>Bacteria</taxon>
        <taxon>Pseudomonadati</taxon>
        <taxon>Bacteroidota</taxon>
        <taxon>Chitinophagia</taxon>
        <taxon>Chitinophagales</taxon>
        <taxon>Chitinophagaceae</taxon>
        <taxon>Chitinophaga</taxon>
    </lineage>
</organism>
<keyword evidence="2" id="KW-1185">Reference proteome</keyword>
<sequence>MYDVMNVSRRAALKQFVIIAAGVALLPSCLQHSKKKIAGFEKVPIDEDQLALMNGVAQVIIPDTGTPGAKAVQADMFALTMLNDCYKQADRERFLKGMQAFTDQVKKQYNKSFTECTPEEQTAIIKAANGASDPETNDATYFYKTMKHLTMQAYTQSKYFMTEVQVYQQIPGKYIPSQAV</sequence>
<evidence type="ECO:0000313" key="2">
    <source>
        <dbReference type="Proteomes" id="UP000244450"/>
    </source>
</evidence>
<gene>
    <name evidence="1" type="ORF">DCC81_09685</name>
</gene>
<protein>
    <recommendedName>
        <fullName evidence="3">Twin-arginine translocation pathway signal protein</fullName>
    </recommendedName>
</protein>
<accession>A0A2T7BPT4</accession>
<dbReference type="EMBL" id="QCYK01000001">
    <property type="protein sequence ID" value="PUZ29688.1"/>
    <property type="molecule type" value="Genomic_DNA"/>
</dbReference>
<name>A0A2T7BPT4_9BACT</name>
<dbReference type="OrthoDB" id="6385145at2"/>
<reference evidence="1 2" key="1">
    <citation type="submission" date="2018-04" db="EMBL/GenBank/DDBJ databases">
        <title>Chitinophaga fuyangensis sp. nov., isolated from soil in a chemical factory.</title>
        <authorList>
            <person name="Chen K."/>
        </authorList>
    </citation>
    <scope>NUCLEOTIDE SEQUENCE [LARGE SCALE GENOMIC DNA]</scope>
    <source>
        <strain evidence="1 2">LY-1</strain>
    </source>
</reference>
<evidence type="ECO:0000313" key="1">
    <source>
        <dbReference type="EMBL" id="PUZ29688.1"/>
    </source>
</evidence>
<dbReference type="InterPro" id="IPR027056">
    <property type="entry name" value="Gluconate_2DH_su3"/>
</dbReference>